<protein>
    <submittedName>
        <fullName evidence="9">Peptidase, M16 family</fullName>
    </submittedName>
</protein>
<evidence type="ECO:0000313" key="9">
    <source>
        <dbReference type="EMBL" id="KWT65127.1"/>
    </source>
</evidence>
<dbReference type="GO" id="GO:0046872">
    <property type="term" value="F:metal ion binding"/>
    <property type="evidence" value="ECO:0007669"/>
    <property type="project" value="InterPro"/>
</dbReference>
<dbReference type="Pfam" id="PF00675">
    <property type="entry name" value="Peptidase_M16"/>
    <property type="match status" value="1"/>
</dbReference>
<evidence type="ECO:0000313" key="10">
    <source>
        <dbReference type="Proteomes" id="UP000059074"/>
    </source>
</evidence>
<dbReference type="InterPro" id="IPR007863">
    <property type="entry name" value="Peptidase_M16_C"/>
</dbReference>
<dbReference type="PANTHER" id="PTHR11851">
    <property type="entry name" value="METALLOPROTEASE"/>
    <property type="match status" value="1"/>
</dbReference>
<feature type="region of interest" description="Disordered" evidence="5">
    <location>
        <begin position="239"/>
        <end position="259"/>
    </location>
</feature>
<feature type="domain" description="Peptidase M16 C-terminal" evidence="8">
    <location>
        <begin position="197"/>
        <end position="379"/>
    </location>
</feature>
<proteinExistence type="inferred from homology"/>
<feature type="domain" description="Peptidase M16 N-terminal" evidence="7">
    <location>
        <begin position="43"/>
        <end position="188"/>
    </location>
</feature>
<dbReference type="RefSeq" id="WP_068463635.1">
    <property type="nucleotide sequence ID" value="NZ_LMTR01000082.1"/>
</dbReference>
<reference evidence="9 10" key="1">
    <citation type="submission" date="2015-10" db="EMBL/GenBank/DDBJ databases">
        <title>Transcriptomic analysis of a linuron degrading triple-species bacterial consortium.</title>
        <authorList>
            <person name="Albers P."/>
        </authorList>
    </citation>
    <scope>NUCLEOTIDE SEQUENCE [LARGE SCALE GENOMIC DNA]</scope>
    <source>
        <strain evidence="9 10">WDL6</strain>
    </source>
</reference>
<keyword evidence="10" id="KW-1185">Reference proteome</keyword>
<evidence type="ECO:0000256" key="1">
    <source>
        <dbReference type="ARBA" id="ARBA00001947"/>
    </source>
</evidence>
<keyword evidence="3" id="KW-0378">Hydrolase</keyword>
<evidence type="ECO:0000256" key="2">
    <source>
        <dbReference type="ARBA" id="ARBA00007261"/>
    </source>
</evidence>
<comment type="caution">
    <text evidence="9">The sequence shown here is derived from an EMBL/GenBank/DDBJ whole genome shotgun (WGS) entry which is preliminary data.</text>
</comment>
<accession>A0A120CTS3</accession>
<dbReference type="GO" id="GO:0004222">
    <property type="term" value="F:metalloendopeptidase activity"/>
    <property type="evidence" value="ECO:0007669"/>
    <property type="project" value="InterPro"/>
</dbReference>
<evidence type="ECO:0000259" key="8">
    <source>
        <dbReference type="Pfam" id="PF05193"/>
    </source>
</evidence>
<feature type="signal peptide" evidence="6">
    <location>
        <begin position="1"/>
        <end position="28"/>
    </location>
</feature>
<dbReference type="EMBL" id="LMTR01000082">
    <property type="protein sequence ID" value="KWT65127.1"/>
    <property type="molecule type" value="Genomic_DNA"/>
</dbReference>
<dbReference type="PANTHER" id="PTHR11851:SF49">
    <property type="entry name" value="MITOCHONDRIAL-PROCESSING PEPTIDASE SUBUNIT ALPHA"/>
    <property type="match status" value="1"/>
</dbReference>
<dbReference type="PATRIC" id="fig|121290.4.peg.477"/>
<feature type="region of interest" description="Disordered" evidence="5">
    <location>
        <begin position="444"/>
        <end position="468"/>
    </location>
</feature>
<comment type="similarity">
    <text evidence="2 4">Belongs to the peptidase M16 family.</text>
</comment>
<evidence type="ECO:0000259" key="7">
    <source>
        <dbReference type="Pfam" id="PF00675"/>
    </source>
</evidence>
<evidence type="ECO:0000256" key="3">
    <source>
        <dbReference type="ARBA" id="ARBA00023049"/>
    </source>
</evidence>
<dbReference type="STRING" id="121290.APY04_2876"/>
<dbReference type="Pfam" id="PF05193">
    <property type="entry name" value="Peptidase_M16_C"/>
    <property type="match status" value="1"/>
</dbReference>
<name>A0A120CTS3_HYPSL</name>
<evidence type="ECO:0000256" key="4">
    <source>
        <dbReference type="RuleBase" id="RU004447"/>
    </source>
</evidence>
<sequence length="468" mass="51077">MHMPGVSRSIFTLVVFLMLALAPQTASAAPRASAFKLSNGMEVIVIPDHRAPVVTHMVWYKVGSADEPKGTSGIAHFLEHLMFKSTDKIAVGDFSKIISRLGGEDNAFTGQDLTAYHQRIAKDRLGTLMEMEADRMVNLRLTDDEVATERQVIIEERRSRIDNNPAARLDEQMSAALYLAHPYGIPVIGWAHEMAELSREDALKFYKRYYAPNNAILVVSGDVTPEEVKKLAEETYGKIPANPDVDTRNRPQDPPHAVPRRLALKDPRAGNASFHRYYMVPSYVTGKPGEAEALEVLMKIVGDGATSRLYRSLVVDKKVAATARGGYSGSSLDSGTISLYAVAGNEDLKTVEDAVDAVLDDVRKNGVTELELQRAKKSLTADFIYQSDNQATLARRYGWSATIGRTVADVEGWPDALAKVTADDVKKAAATYLDAKNSVTGWLLPEAEDDGKGAGGSSTEQPAVHTRS</sequence>
<dbReference type="Proteomes" id="UP000059074">
    <property type="component" value="Unassembled WGS sequence"/>
</dbReference>
<dbReference type="SUPFAM" id="SSF63411">
    <property type="entry name" value="LuxS/MPP-like metallohydrolase"/>
    <property type="match status" value="2"/>
</dbReference>
<feature type="chain" id="PRO_5007163931" evidence="6">
    <location>
        <begin position="29"/>
        <end position="468"/>
    </location>
</feature>
<gene>
    <name evidence="9" type="ORF">APY04_2876</name>
</gene>
<dbReference type="InterPro" id="IPR011249">
    <property type="entry name" value="Metalloenz_LuxS/M16"/>
</dbReference>
<evidence type="ECO:0000256" key="5">
    <source>
        <dbReference type="SAM" id="MobiDB-lite"/>
    </source>
</evidence>
<keyword evidence="3" id="KW-0645">Protease</keyword>
<dbReference type="OrthoDB" id="9811314at2"/>
<organism evidence="9 10">
    <name type="scientific">Hyphomicrobium sulfonivorans</name>
    <dbReference type="NCBI Taxonomy" id="121290"/>
    <lineage>
        <taxon>Bacteria</taxon>
        <taxon>Pseudomonadati</taxon>
        <taxon>Pseudomonadota</taxon>
        <taxon>Alphaproteobacteria</taxon>
        <taxon>Hyphomicrobiales</taxon>
        <taxon>Hyphomicrobiaceae</taxon>
        <taxon>Hyphomicrobium</taxon>
    </lineage>
</organism>
<keyword evidence="3" id="KW-0482">Metalloprotease</keyword>
<dbReference type="InterPro" id="IPR011765">
    <property type="entry name" value="Pept_M16_N"/>
</dbReference>
<dbReference type="InterPro" id="IPR050361">
    <property type="entry name" value="MPP/UQCRC_Complex"/>
</dbReference>
<keyword evidence="6" id="KW-0732">Signal</keyword>
<dbReference type="AlphaFoldDB" id="A0A120CTS3"/>
<dbReference type="PROSITE" id="PS00143">
    <property type="entry name" value="INSULINASE"/>
    <property type="match status" value="1"/>
</dbReference>
<dbReference type="Gene3D" id="3.30.830.10">
    <property type="entry name" value="Metalloenzyme, LuxS/M16 peptidase-like"/>
    <property type="match status" value="2"/>
</dbReference>
<evidence type="ECO:0000256" key="6">
    <source>
        <dbReference type="SAM" id="SignalP"/>
    </source>
</evidence>
<dbReference type="GO" id="GO:0006508">
    <property type="term" value="P:proteolysis"/>
    <property type="evidence" value="ECO:0007669"/>
    <property type="project" value="InterPro"/>
</dbReference>
<dbReference type="InterPro" id="IPR001431">
    <property type="entry name" value="Pept_M16_Zn_BS"/>
</dbReference>
<comment type="cofactor">
    <cofactor evidence="1">
        <name>Zn(2+)</name>
        <dbReference type="ChEBI" id="CHEBI:29105"/>
    </cofactor>
</comment>